<dbReference type="InterPro" id="IPR050791">
    <property type="entry name" value="Aldo-Keto_reductase"/>
</dbReference>
<dbReference type="EMBL" id="MU007117">
    <property type="protein sequence ID" value="KAF2419706.1"/>
    <property type="molecule type" value="Genomic_DNA"/>
</dbReference>
<dbReference type="PRINTS" id="PR00069">
    <property type="entry name" value="ALDKETRDTASE"/>
</dbReference>
<dbReference type="OrthoDB" id="37537at2759"/>
<dbReference type="Pfam" id="PF00248">
    <property type="entry name" value="Aldo_ket_red"/>
    <property type="match status" value="1"/>
</dbReference>
<keyword evidence="1" id="KW-0560">Oxidoreductase</keyword>
<accession>A0A9P4NFS3</accession>
<dbReference type="InterPro" id="IPR023210">
    <property type="entry name" value="NADP_OxRdtase_dom"/>
</dbReference>
<dbReference type="PANTHER" id="PTHR43625:SF40">
    <property type="entry name" value="ALDO-KETO REDUCTASE YAKC [NADP(+)]"/>
    <property type="match status" value="1"/>
</dbReference>
<dbReference type="Gene3D" id="3.20.20.100">
    <property type="entry name" value="NADP-dependent oxidoreductase domain"/>
    <property type="match status" value="1"/>
</dbReference>
<dbReference type="SUPFAM" id="SSF51430">
    <property type="entry name" value="NAD(P)-linked oxidoreductase"/>
    <property type="match status" value="1"/>
</dbReference>
<evidence type="ECO:0000313" key="4">
    <source>
        <dbReference type="Proteomes" id="UP000800235"/>
    </source>
</evidence>
<evidence type="ECO:0000259" key="2">
    <source>
        <dbReference type="Pfam" id="PF00248"/>
    </source>
</evidence>
<reference evidence="3" key="1">
    <citation type="journal article" date="2020" name="Stud. Mycol.">
        <title>101 Dothideomycetes genomes: a test case for predicting lifestyles and emergence of pathogens.</title>
        <authorList>
            <person name="Haridas S."/>
            <person name="Albert R."/>
            <person name="Binder M."/>
            <person name="Bloem J."/>
            <person name="Labutti K."/>
            <person name="Salamov A."/>
            <person name="Andreopoulos B."/>
            <person name="Baker S."/>
            <person name="Barry K."/>
            <person name="Bills G."/>
            <person name="Bluhm B."/>
            <person name="Cannon C."/>
            <person name="Castanera R."/>
            <person name="Culley D."/>
            <person name="Daum C."/>
            <person name="Ezra D."/>
            <person name="Gonzalez J."/>
            <person name="Henrissat B."/>
            <person name="Kuo A."/>
            <person name="Liang C."/>
            <person name="Lipzen A."/>
            <person name="Lutzoni F."/>
            <person name="Magnuson J."/>
            <person name="Mondo S."/>
            <person name="Nolan M."/>
            <person name="Ohm R."/>
            <person name="Pangilinan J."/>
            <person name="Park H.-J."/>
            <person name="Ramirez L."/>
            <person name="Alfaro M."/>
            <person name="Sun H."/>
            <person name="Tritt A."/>
            <person name="Yoshinaga Y."/>
            <person name="Zwiers L.-H."/>
            <person name="Turgeon B."/>
            <person name="Goodwin S."/>
            <person name="Spatafora J."/>
            <person name="Crous P."/>
            <person name="Grigoriev I."/>
        </authorList>
    </citation>
    <scope>NUCLEOTIDE SEQUENCE</scope>
    <source>
        <strain evidence="3">CBS 130266</strain>
    </source>
</reference>
<organism evidence="3 4">
    <name type="scientific">Tothia fuscella</name>
    <dbReference type="NCBI Taxonomy" id="1048955"/>
    <lineage>
        <taxon>Eukaryota</taxon>
        <taxon>Fungi</taxon>
        <taxon>Dikarya</taxon>
        <taxon>Ascomycota</taxon>
        <taxon>Pezizomycotina</taxon>
        <taxon>Dothideomycetes</taxon>
        <taxon>Pleosporomycetidae</taxon>
        <taxon>Venturiales</taxon>
        <taxon>Cylindrosympodiaceae</taxon>
        <taxon>Tothia</taxon>
    </lineage>
</organism>
<dbReference type="AlphaFoldDB" id="A0A9P4NFS3"/>
<protein>
    <submittedName>
        <fullName evidence="3">Aldo/keto reductase</fullName>
    </submittedName>
</protein>
<proteinExistence type="predicted"/>
<gene>
    <name evidence="3" type="ORF">EJ08DRAFT_654031</name>
</gene>
<name>A0A9P4NFS3_9PEZI</name>
<dbReference type="GO" id="GO:0005737">
    <property type="term" value="C:cytoplasm"/>
    <property type="evidence" value="ECO:0007669"/>
    <property type="project" value="TreeGrafter"/>
</dbReference>
<sequence>MAKLPQRQLGKNGPMVSALGFGAMGLSSGYGMVGDNKERFKVLDKALQLGSTFWDTSDVYADNEDLIGAWFKHSGKRDEIFLATKFGVTYNAETKKPDVRSDAEYVKQACEKSLKRLGVDRIDLYYCHRVDMKTPIEETVAAMAELKKAGKIGAIGLSEISAATLRRAQKVHPIAALQIEYSPFCLDIENPDIDVLRTCRELGIAVVAYSPLGRGFLTGQIKSPDDFEEGDFRKHAPRYSVENFPKNLKLVHALELIAKKKGCTPGQLALAWLLEQGDDIIPIPGTKKIKYLEENIKATRVKFLAAEKQAIRTEIEGVEVVGERYPPFLAQYSFANTPEQPT</sequence>
<comment type="caution">
    <text evidence="3">The sequence shown here is derived from an EMBL/GenBank/DDBJ whole genome shotgun (WGS) entry which is preliminary data.</text>
</comment>
<keyword evidence="4" id="KW-1185">Reference proteome</keyword>
<dbReference type="InterPro" id="IPR036812">
    <property type="entry name" value="NAD(P)_OxRdtase_dom_sf"/>
</dbReference>
<dbReference type="Proteomes" id="UP000800235">
    <property type="component" value="Unassembled WGS sequence"/>
</dbReference>
<dbReference type="GO" id="GO:0016491">
    <property type="term" value="F:oxidoreductase activity"/>
    <property type="evidence" value="ECO:0007669"/>
    <property type="project" value="UniProtKB-KW"/>
</dbReference>
<dbReference type="PANTHER" id="PTHR43625">
    <property type="entry name" value="AFLATOXIN B1 ALDEHYDE REDUCTASE"/>
    <property type="match status" value="1"/>
</dbReference>
<evidence type="ECO:0000313" key="3">
    <source>
        <dbReference type="EMBL" id="KAF2419706.1"/>
    </source>
</evidence>
<feature type="domain" description="NADP-dependent oxidoreductase" evidence="2">
    <location>
        <begin position="19"/>
        <end position="310"/>
    </location>
</feature>
<dbReference type="InterPro" id="IPR020471">
    <property type="entry name" value="AKR"/>
</dbReference>
<evidence type="ECO:0000256" key="1">
    <source>
        <dbReference type="ARBA" id="ARBA00023002"/>
    </source>
</evidence>